<evidence type="ECO:0000313" key="3">
    <source>
        <dbReference type="Proteomes" id="UP001470230"/>
    </source>
</evidence>
<evidence type="ECO:0000313" key="2">
    <source>
        <dbReference type="EMBL" id="KAK8854383.1"/>
    </source>
</evidence>
<dbReference type="EMBL" id="JAPFFF010000021">
    <property type="protein sequence ID" value="KAK8854383.1"/>
    <property type="molecule type" value="Genomic_DNA"/>
</dbReference>
<keyword evidence="1" id="KW-0648">Protein biosynthesis</keyword>
<name>A0ABR2HYT7_9EUKA</name>
<dbReference type="PANTHER" id="PTHR10602">
    <property type="entry name" value="EUKARYOTIC TRANSLATION INITIATION FACTOR 2 SUBUNIT 1"/>
    <property type="match status" value="1"/>
</dbReference>
<dbReference type="Gene3D" id="1.10.150.190">
    <property type="entry name" value="Translation initiation factor 2, subunit 1, domain 2"/>
    <property type="match status" value="1"/>
</dbReference>
<protein>
    <submittedName>
        <fullName evidence="2">Uncharacterized protein</fullName>
    </submittedName>
</protein>
<dbReference type="SUPFAM" id="SSF116742">
    <property type="entry name" value="eIF2alpha middle domain-like"/>
    <property type="match status" value="1"/>
</dbReference>
<gene>
    <name evidence="2" type="ORF">M9Y10_016945</name>
</gene>
<sequence>MTELDATDSIFSFNWYPNEYPNEDDIVLVKKVHEDDLGNWYELLEYGSKEGFSPPTFNRKKTSKKIMYARIQRVDPDGHEIDLSFRYINPQEEKNAKTRFENYKKIMNLLFSISKRVKHTKFEELIEKVVYPLHNMYDDAYYALKRIIDQPEILKQLDVSDDIKRMLIEQIQKMFMKPEIKIRALFEAEIFSCEGVELLKNALSEG</sequence>
<dbReference type="InterPro" id="IPR011488">
    <property type="entry name" value="TIF_2_asu"/>
</dbReference>
<dbReference type="InterPro" id="IPR024054">
    <property type="entry name" value="TIF2_asu_middle_sf"/>
</dbReference>
<accession>A0ABR2HYT7</accession>
<reference evidence="2 3" key="1">
    <citation type="submission" date="2024-04" db="EMBL/GenBank/DDBJ databases">
        <title>Tritrichomonas musculus Genome.</title>
        <authorList>
            <person name="Alves-Ferreira E."/>
            <person name="Grigg M."/>
            <person name="Lorenzi H."/>
            <person name="Galac M."/>
        </authorList>
    </citation>
    <scope>NUCLEOTIDE SEQUENCE [LARGE SCALE GENOMIC DNA]</scope>
    <source>
        <strain evidence="2 3">EAF2021</strain>
    </source>
</reference>
<keyword evidence="3" id="KW-1185">Reference proteome</keyword>
<comment type="caution">
    <text evidence="2">The sequence shown here is derived from an EMBL/GenBank/DDBJ whole genome shotgun (WGS) entry which is preliminary data.</text>
</comment>
<dbReference type="Pfam" id="PF07541">
    <property type="entry name" value="EIF_2_alpha"/>
    <property type="match status" value="1"/>
</dbReference>
<organism evidence="2 3">
    <name type="scientific">Tritrichomonas musculus</name>
    <dbReference type="NCBI Taxonomy" id="1915356"/>
    <lineage>
        <taxon>Eukaryota</taxon>
        <taxon>Metamonada</taxon>
        <taxon>Parabasalia</taxon>
        <taxon>Tritrichomonadida</taxon>
        <taxon>Tritrichomonadidae</taxon>
        <taxon>Tritrichomonas</taxon>
    </lineage>
</organism>
<dbReference type="PANTHER" id="PTHR10602:SF0">
    <property type="entry name" value="EUKARYOTIC TRANSLATION INITIATION FACTOR 2 SUBUNIT 1"/>
    <property type="match status" value="1"/>
</dbReference>
<evidence type="ECO:0000256" key="1">
    <source>
        <dbReference type="ARBA" id="ARBA00022917"/>
    </source>
</evidence>
<proteinExistence type="predicted"/>
<dbReference type="Proteomes" id="UP001470230">
    <property type="component" value="Unassembled WGS sequence"/>
</dbReference>